<evidence type="ECO:0000256" key="12">
    <source>
        <dbReference type="ARBA" id="ARBA00023157"/>
    </source>
</evidence>
<feature type="disulfide bond" evidence="15">
    <location>
        <begin position="56"/>
        <end position="89"/>
    </location>
</feature>
<keyword evidence="11" id="KW-0472">Membrane</keyword>
<evidence type="ECO:0000256" key="13">
    <source>
        <dbReference type="ARBA" id="ARBA00023180"/>
    </source>
</evidence>
<evidence type="ECO:0000256" key="3">
    <source>
        <dbReference type="ARBA" id="ARBA00010031"/>
    </source>
</evidence>
<dbReference type="PANTHER" id="PTHR37928:SF2">
    <property type="entry name" value="GPI ANCHORED CFEM DOMAIN PROTEIN (AFU_ORTHOLOGUE AFUA_6G10580)"/>
    <property type="match status" value="1"/>
</dbReference>
<comment type="similarity">
    <text evidence="3">Belongs to the RBT5 family.</text>
</comment>
<evidence type="ECO:0000256" key="6">
    <source>
        <dbReference type="ARBA" id="ARBA00022617"/>
    </source>
</evidence>
<feature type="signal peptide" evidence="16">
    <location>
        <begin position="1"/>
        <end position="20"/>
    </location>
</feature>
<feature type="domain" description="CFEM" evidence="17">
    <location>
        <begin position="6"/>
        <end position="119"/>
    </location>
</feature>
<evidence type="ECO:0000256" key="15">
    <source>
        <dbReference type="PROSITE-ProRule" id="PRU01356"/>
    </source>
</evidence>
<dbReference type="Pfam" id="PF05730">
    <property type="entry name" value="CFEM"/>
    <property type="match status" value="1"/>
</dbReference>
<keyword evidence="12 15" id="KW-1015">Disulfide bond</keyword>
<protein>
    <recommendedName>
        <fullName evidence="17">CFEM domain-containing protein</fullName>
    </recommendedName>
</protein>
<feature type="disulfide bond" evidence="15">
    <location>
        <begin position="47"/>
        <end position="54"/>
    </location>
</feature>
<evidence type="ECO:0000313" key="18">
    <source>
        <dbReference type="EMBL" id="CAK7228854.1"/>
    </source>
</evidence>
<evidence type="ECO:0000256" key="1">
    <source>
        <dbReference type="ARBA" id="ARBA00004609"/>
    </source>
</evidence>
<feature type="disulfide bond" evidence="15">
    <location>
        <begin position="33"/>
        <end position="73"/>
    </location>
</feature>
<dbReference type="Proteomes" id="UP001642405">
    <property type="component" value="Unassembled WGS sequence"/>
</dbReference>
<keyword evidence="14" id="KW-0449">Lipoprotein</keyword>
<evidence type="ECO:0000259" key="17">
    <source>
        <dbReference type="PROSITE" id="PS52012"/>
    </source>
</evidence>
<keyword evidence="6 15" id="KW-0349">Heme</keyword>
<feature type="binding site" description="axial binding residue" evidence="15">
    <location>
        <position position="51"/>
    </location>
    <ligand>
        <name>heme</name>
        <dbReference type="ChEBI" id="CHEBI:30413"/>
    </ligand>
    <ligandPart>
        <name>Fe</name>
        <dbReference type="ChEBI" id="CHEBI:18248"/>
    </ligandPart>
</feature>
<feature type="chain" id="PRO_5045273481" description="CFEM domain-containing protein" evidence="16">
    <location>
        <begin position="21"/>
        <end position="143"/>
    </location>
</feature>
<comment type="subcellular location">
    <subcellularLocation>
        <location evidence="1">Cell membrane</location>
        <topology evidence="1">Lipid-anchor</topology>
        <topology evidence="1">GPI-anchor</topology>
    </subcellularLocation>
    <subcellularLocation>
        <location evidence="2">Secreted</location>
    </subcellularLocation>
</comment>
<dbReference type="SMART" id="SM00747">
    <property type="entry name" value="CFEM"/>
    <property type="match status" value="1"/>
</dbReference>
<dbReference type="EMBL" id="CAWUHB010000046">
    <property type="protein sequence ID" value="CAK7228854.1"/>
    <property type="molecule type" value="Genomic_DNA"/>
</dbReference>
<keyword evidence="13" id="KW-0325">Glycoprotein</keyword>
<evidence type="ECO:0000256" key="10">
    <source>
        <dbReference type="ARBA" id="ARBA00023004"/>
    </source>
</evidence>
<accession>A0ABP0CC77</accession>
<keyword evidence="8 15" id="KW-0479">Metal-binding</keyword>
<evidence type="ECO:0000256" key="16">
    <source>
        <dbReference type="SAM" id="SignalP"/>
    </source>
</evidence>
<feature type="disulfide bond" evidence="15">
    <location>
        <begin position="37"/>
        <end position="68"/>
    </location>
</feature>
<keyword evidence="19" id="KW-1185">Reference proteome</keyword>
<evidence type="ECO:0000256" key="4">
    <source>
        <dbReference type="ARBA" id="ARBA00022475"/>
    </source>
</evidence>
<dbReference type="PROSITE" id="PS52012">
    <property type="entry name" value="CFEM"/>
    <property type="match status" value="1"/>
</dbReference>
<evidence type="ECO:0000256" key="5">
    <source>
        <dbReference type="ARBA" id="ARBA00022525"/>
    </source>
</evidence>
<keyword evidence="7" id="KW-0336">GPI-anchor</keyword>
<keyword evidence="9 16" id="KW-0732">Signal</keyword>
<reference evidence="18 19" key="1">
    <citation type="submission" date="2024-01" db="EMBL/GenBank/DDBJ databases">
        <authorList>
            <person name="Allen C."/>
            <person name="Tagirdzhanova G."/>
        </authorList>
    </citation>
    <scope>NUCLEOTIDE SEQUENCE [LARGE SCALE GENOMIC DNA]</scope>
</reference>
<evidence type="ECO:0000256" key="14">
    <source>
        <dbReference type="ARBA" id="ARBA00023288"/>
    </source>
</evidence>
<evidence type="ECO:0000256" key="8">
    <source>
        <dbReference type="ARBA" id="ARBA00022723"/>
    </source>
</evidence>
<name>A0ABP0CC77_9PEZI</name>
<organism evidence="18 19">
    <name type="scientific">Sporothrix curviconia</name>
    <dbReference type="NCBI Taxonomy" id="1260050"/>
    <lineage>
        <taxon>Eukaryota</taxon>
        <taxon>Fungi</taxon>
        <taxon>Dikarya</taxon>
        <taxon>Ascomycota</taxon>
        <taxon>Pezizomycotina</taxon>
        <taxon>Sordariomycetes</taxon>
        <taxon>Sordariomycetidae</taxon>
        <taxon>Ophiostomatales</taxon>
        <taxon>Ophiostomataceae</taxon>
        <taxon>Sporothrix</taxon>
    </lineage>
</organism>
<proteinExistence type="inferred from homology"/>
<comment type="caution">
    <text evidence="18">The sequence shown here is derived from an EMBL/GenBank/DDBJ whole genome shotgun (WGS) entry which is preliminary data.</text>
</comment>
<evidence type="ECO:0000256" key="11">
    <source>
        <dbReference type="ARBA" id="ARBA00023136"/>
    </source>
</evidence>
<keyword evidence="4" id="KW-1003">Cell membrane</keyword>
<evidence type="ECO:0000256" key="7">
    <source>
        <dbReference type="ARBA" id="ARBA00022622"/>
    </source>
</evidence>
<dbReference type="InterPro" id="IPR051735">
    <property type="entry name" value="CFEM_domain"/>
</dbReference>
<gene>
    <name evidence="18" type="ORF">SCUCBS95973_007022</name>
</gene>
<keyword evidence="10 15" id="KW-0408">Iron</keyword>
<sequence>MKNIFSIAAAAAALASTVSADTVSVSPSDFPACSINCFTSEMSSDQCAESDFNCHCAKPTLYSDLKTCVGKVCDEADEDDFLDGFIAACAELGVTMQGAPSLTTTAAAAAATTTAATTSGAVGLAITKVGAVAAALLGFALLM</sequence>
<evidence type="ECO:0000256" key="9">
    <source>
        <dbReference type="ARBA" id="ARBA00022729"/>
    </source>
</evidence>
<evidence type="ECO:0000256" key="2">
    <source>
        <dbReference type="ARBA" id="ARBA00004613"/>
    </source>
</evidence>
<dbReference type="PANTHER" id="PTHR37928">
    <property type="entry name" value="CFEM DOMAIN PROTEIN (AFU_ORTHOLOGUE AFUA_6G14090)"/>
    <property type="match status" value="1"/>
</dbReference>
<keyword evidence="5" id="KW-0964">Secreted</keyword>
<dbReference type="InterPro" id="IPR008427">
    <property type="entry name" value="Extracellular_membr_CFEM_dom"/>
</dbReference>
<evidence type="ECO:0000313" key="19">
    <source>
        <dbReference type="Proteomes" id="UP001642405"/>
    </source>
</evidence>